<dbReference type="EC" id="2.7.7.18" evidence="12"/>
<dbReference type="InterPro" id="IPR051182">
    <property type="entry name" value="Euk_NMN_adenylyltrnsfrase"/>
</dbReference>
<accession>A0A915CBP9</accession>
<proteinExistence type="inferred from homology"/>
<keyword evidence="8 12" id="KW-0067">ATP-binding</keyword>
<comment type="cofactor">
    <cofactor evidence="1">
        <name>Mg(2+)</name>
        <dbReference type="ChEBI" id="CHEBI:18420"/>
    </cofactor>
</comment>
<comment type="similarity">
    <text evidence="12">Belongs to the eukaryotic NMN adenylyltransferase family.</text>
</comment>
<comment type="pathway">
    <text evidence="12">Cofactor biosynthesis; NAD(+) biosynthesis; NAD(+) from nicotinamide D-ribonucleotide: step 1/1.</text>
</comment>
<keyword evidence="4 12" id="KW-0662">Pyridine nucleotide biosynthesis</keyword>
<feature type="region of interest" description="Disordered" evidence="13">
    <location>
        <begin position="243"/>
        <end position="278"/>
    </location>
</feature>
<evidence type="ECO:0000313" key="16">
    <source>
        <dbReference type="WBParaSite" id="PgR117X_g005_t01"/>
    </source>
</evidence>
<evidence type="ECO:0000256" key="3">
    <source>
        <dbReference type="ARBA" id="ARBA00011881"/>
    </source>
</evidence>
<comment type="subcellular location">
    <subcellularLocation>
        <location evidence="2">Mitochondrion</location>
    </subcellularLocation>
</comment>
<organism evidence="15 16">
    <name type="scientific">Parascaris univalens</name>
    <name type="common">Nematode worm</name>
    <dbReference type="NCBI Taxonomy" id="6257"/>
    <lineage>
        <taxon>Eukaryota</taxon>
        <taxon>Metazoa</taxon>
        <taxon>Ecdysozoa</taxon>
        <taxon>Nematoda</taxon>
        <taxon>Chromadorea</taxon>
        <taxon>Rhabditida</taxon>
        <taxon>Spirurina</taxon>
        <taxon>Ascaridomorpha</taxon>
        <taxon>Ascaridoidea</taxon>
        <taxon>Ascarididae</taxon>
        <taxon>Parascaris</taxon>
    </lineage>
</organism>
<evidence type="ECO:0000256" key="5">
    <source>
        <dbReference type="ARBA" id="ARBA00022679"/>
    </source>
</evidence>
<evidence type="ECO:0000256" key="1">
    <source>
        <dbReference type="ARBA" id="ARBA00001946"/>
    </source>
</evidence>
<sequence>MRSHRKFSSSLQGYKMSSLEGARIALLACGSYNPPTVMHLRMFEAARSFLESRYDCNVVEGIISPVADSFAKPGLLPACNRMQMAELAVKSSTWIHADSWECSQKQWTRTICVLKHFKDVLDKKFDIGGRVRLMLLCGGDVVDTFSVITPKGTKLWDPADLLEIVRDFGLVVLSRHNSKPMETLQTLPFLDGFRSNVYVFDDEVMPNEVSSTRVRNAIRCGKSVKYCIEDSVLEYIREHDLYATTTSPKPPTSQPAISCDSADERQKPFDDESANRNI</sequence>
<evidence type="ECO:0000256" key="4">
    <source>
        <dbReference type="ARBA" id="ARBA00022642"/>
    </source>
</evidence>
<dbReference type="PANTHER" id="PTHR12039:SF0">
    <property type="entry name" value="NICOTINAMIDE-NUCLEOTIDE ADENYLYLTRANSFERASE"/>
    <property type="match status" value="1"/>
</dbReference>
<comment type="catalytic activity">
    <reaction evidence="12">
        <text>nicotinate beta-D-ribonucleotide + ATP + H(+) = deamido-NAD(+) + diphosphate</text>
        <dbReference type="Rhea" id="RHEA:22860"/>
        <dbReference type="ChEBI" id="CHEBI:15378"/>
        <dbReference type="ChEBI" id="CHEBI:30616"/>
        <dbReference type="ChEBI" id="CHEBI:33019"/>
        <dbReference type="ChEBI" id="CHEBI:57502"/>
        <dbReference type="ChEBI" id="CHEBI:58437"/>
        <dbReference type="EC" id="2.7.7.18"/>
    </reaction>
</comment>
<dbReference type="EC" id="2.7.7.1" evidence="12"/>
<feature type="domain" description="Cytidyltransferase-like" evidence="14">
    <location>
        <begin position="27"/>
        <end position="216"/>
    </location>
</feature>
<evidence type="ECO:0000259" key="14">
    <source>
        <dbReference type="Pfam" id="PF01467"/>
    </source>
</evidence>
<dbReference type="GO" id="GO:0005524">
    <property type="term" value="F:ATP binding"/>
    <property type="evidence" value="ECO:0007669"/>
    <property type="project" value="UniProtKB-KW"/>
</dbReference>
<evidence type="ECO:0000313" key="15">
    <source>
        <dbReference type="Proteomes" id="UP000887569"/>
    </source>
</evidence>
<evidence type="ECO:0000256" key="9">
    <source>
        <dbReference type="ARBA" id="ARBA00023027"/>
    </source>
</evidence>
<dbReference type="Proteomes" id="UP000887569">
    <property type="component" value="Unplaced"/>
</dbReference>
<dbReference type="FunFam" id="3.40.50.620:FF:000221">
    <property type="entry name" value="Nicotinamide/nicotinic acid mononucleotide adenylyltransferase 3"/>
    <property type="match status" value="1"/>
</dbReference>
<dbReference type="NCBIfam" id="TIGR00482">
    <property type="entry name" value="nicotinate (nicotinamide) nucleotide adenylyltransferase"/>
    <property type="match status" value="1"/>
</dbReference>
<dbReference type="GO" id="GO:0005759">
    <property type="term" value="C:mitochondrial matrix"/>
    <property type="evidence" value="ECO:0007669"/>
    <property type="project" value="UniProtKB-ARBA"/>
</dbReference>
<keyword evidence="10" id="KW-0496">Mitochondrion</keyword>
<evidence type="ECO:0000256" key="10">
    <source>
        <dbReference type="ARBA" id="ARBA00023128"/>
    </source>
</evidence>
<keyword evidence="9 12" id="KW-0520">NAD</keyword>
<comment type="subunit">
    <text evidence="3">Homotetramer.</text>
</comment>
<evidence type="ECO:0000256" key="7">
    <source>
        <dbReference type="ARBA" id="ARBA00022741"/>
    </source>
</evidence>
<protein>
    <recommendedName>
        <fullName evidence="12">Nicotinamide-nucleotide adenylyltransferase</fullName>
        <ecNumber evidence="12">2.7.7.1</ecNumber>
        <ecNumber evidence="12">2.7.7.18</ecNumber>
    </recommendedName>
</protein>
<name>A0A915CBP9_PARUN</name>
<evidence type="ECO:0000256" key="11">
    <source>
        <dbReference type="ARBA" id="ARBA00093425"/>
    </source>
</evidence>
<dbReference type="InterPro" id="IPR005248">
    <property type="entry name" value="NadD/NMNAT"/>
</dbReference>
<dbReference type="Pfam" id="PF01467">
    <property type="entry name" value="CTP_transf_like"/>
    <property type="match status" value="1"/>
</dbReference>
<evidence type="ECO:0000256" key="6">
    <source>
        <dbReference type="ARBA" id="ARBA00022695"/>
    </source>
</evidence>
<dbReference type="InterPro" id="IPR004821">
    <property type="entry name" value="Cyt_trans-like"/>
</dbReference>
<evidence type="ECO:0000256" key="2">
    <source>
        <dbReference type="ARBA" id="ARBA00004173"/>
    </source>
</evidence>
<evidence type="ECO:0000256" key="13">
    <source>
        <dbReference type="SAM" id="MobiDB-lite"/>
    </source>
</evidence>
<evidence type="ECO:0000256" key="12">
    <source>
        <dbReference type="RuleBase" id="RU362021"/>
    </source>
</evidence>
<comment type="function">
    <text evidence="11">Catalyzes the formation of NAD(+) from nicotinamide mononucleotide (NMN) and ATP. Can also use the deamidated form; nicotinic acid mononucleotide (NaMN) as substrate with the same efficiency. Can use triazofurin monophosphate (TrMP) as substrate. Can also use GTP and ITP as nucleotide donors. Also catalyzes the reverse reaction, i.e. the pyrophosphorolytic cleavage of NAD(+). For the pyrophosphorolytic activity, can use NAD(+), NADH, NaAD, nicotinic acid adenine dinucleotide phosphate (NHD), nicotinamide guanine dinucleotide (NGD) as substrates. Fails to cleave phosphorylated dinucleotides NADP(+), NADPH and NaADP(+). Protects against axonal degeneration following injury. May be involved in the maintenance of axonal integrity. Also functions as a stress-response chaperone protein that prevents toxic aggregation of proteins; this function may be independent of its NAD(+) synthesis activity.</text>
</comment>
<keyword evidence="5 12" id="KW-0808">Transferase</keyword>
<dbReference type="WBParaSite" id="PgR117X_g005_t01">
    <property type="protein sequence ID" value="PgR117X_g005_t01"/>
    <property type="gene ID" value="PgR117X_g005"/>
</dbReference>
<dbReference type="SUPFAM" id="SSF52374">
    <property type="entry name" value="Nucleotidylyl transferase"/>
    <property type="match status" value="1"/>
</dbReference>
<dbReference type="GO" id="GO:0000309">
    <property type="term" value="F:nicotinamide-nucleotide adenylyltransferase activity"/>
    <property type="evidence" value="ECO:0007669"/>
    <property type="project" value="UniProtKB-EC"/>
</dbReference>
<evidence type="ECO:0000256" key="8">
    <source>
        <dbReference type="ARBA" id="ARBA00022840"/>
    </source>
</evidence>
<keyword evidence="15" id="KW-1185">Reference proteome</keyword>
<feature type="compositionally biased region" description="Basic and acidic residues" evidence="13">
    <location>
        <begin position="262"/>
        <end position="278"/>
    </location>
</feature>
<keyword evidence="6 12" id="KW-0548">Nucleotidyltransferase</keyword>
<dbReference type="GO" id="GO:0009435">
    <property type="term" value="P:NAD+ biosynthetic process"/>
    <property type="evidence" value="ECO:0007669"/>
    <property type="project" value="InterPro"/>
</dbReference>
<keyword evidence="7 12" id="KW-0547">Nucleotide-binding</keyword>
<reference evidence="16" key="1">
    <citation type="submission" date="2022-11" db="UniProtKB">
        <authorList>
            <consortium name="WormBaseParasite"/>
        </authorList>
    </citation>
    <scope>IDENTIFICATION</scope>
</reference>
<dbReference type="InterPro" id="IPR014729">
    <property type="entry name" value="Rossmann-like_a/b/a_fold"/>
</dbReference>
<dbReference type="AlphaFoldDB" id="A0A915CBP9"/>
<dbReference type="GO" id="GO:0004515">
    <property type="term" value="F:nicotinate-nucleotide adenylyltransferase activity"/>
    <property type="evidence" value="ECO:0007669"/>
    <property type="project" value="UniProtKB-EC"/>
</dbReference>
<comment type="catalytic activity">
    <reaction evidence="12">
        <text>beta-nicotinamide D-ribonucleotide + ATP + H(+) = diphosphate + NAD(+)</text>
        <dbReference type="Rhea" id="RHEA:21360"/>
        <dbReference type="ChEBI" id="CHEBI:14649"/>
        <dbReference type="ChEBI" id="CHEBI:15378"/>
        <dbReference type="ChEBI" id="CHEBI:30616"/>
        <dbReference type="ChEBI" id="CHEBI:33019"/>
        <dbReference type="ChEBI" id="CHEBI:57540"/>
        <dbReference type="EC" id="2.7.7.1"/>
    </reaction>
</comment>
<dbReference type="PANTHER" id="PTHR12039">
    <property type="entry name" value="NICOTINAMIDE MONONUCLEOTIDE ADENYLYLTRANSFERASE"/>
    <property type="match status" value="1"/>
</dbReference>
<dbReference type="Gene3D" id="3.40.50.620">
    <property type="entry name" value="HUPs"/>
    <property type="match status" value="1"/>
</dbReference>